<gene>
    <name evidence="9" type="ORF">KK488_12440</name>
</gene>
<comment type="subcellular location">
    <subcellularLocation>
        <location evidence="1">Cell membrane</location>
        <topology evidence="1">Multi-pass membrane protein</topology>
    </subcellularLocation>
</comment>
<keyword evidence="3" id="KW-0808">Transferase</keyword>
<feature type="transmembrane region" description="Helical" evidence="8">
    <location>
        <begin position="348"/>
        <end position="365"/>
    </location>
</feature>
<keyword evidence="4 8" id="KW-0812">Transmembrane</keyword>
<dbReference type="Proteomes" id="UP001138757">
    <property type="component" value="Unassembled WGS sequence"/>
</dbReference>
<evidence type="ECO:0000256" key="2">
    <source>
        <dbReference type="ARBA" id="ARBA00022475"/>
    </source>
</evidence>
<protein>
    <submittedName>
        <fullName evidence="9">DUF2029 domain-containing protein</fullName>
    </submittedName>
</protein>
<dbReference type="Pfam" id="PF09594">
    <property type="entry name" value="GT87"/>
    <property type="match status" value="1"/>
</dbReference>
<name>A0A9X1IRX1_9SPHN</name>
<dbReference type="AlphaFoldDB" id="A0A9X1IRX1"/>
<accession>A0A9X1IRX1</accession>
<feature type="transmembrane region" description="Helical" evidence="8">
    <location>
        <begin position="170"/>
        <end position="195"/>
    </location>
</feature>
<evidence type="ECO:0000313" key="9">
    <source>
        <dbReference type="EMBL" id="MBT2187754.1"/>
    </source>
</evidence>
<keyword evidence="6 8" id="KW-0472">Membrane</keyword>
<proteinExistence type="inferred from homology"/>
<dbReference type="GO" id="GO:0005886">
    <property type="term" value="C:plasma membrane"/>
    <property type="evidence" value="ECO:0007669"/>
    <property type="project" value="UniProtKB-SubCell"/>
</dbReference>
<comment type="caution">
    <text evidence="9">The sequence shown here is derived from an EMBL/GenBank/DDBJ whole genome shotgun (WGS) entry which is preliminary data.</text>
</comment>
<dbReference type="EMBL" id="JAHGAW010000007">
    <property type="protein sequence ID" value="MBT2187754.1"/>
    <property type="molecule type" value="Genomic_DNA"/>
</dbReference>
<evidence type="ECO:0000313" key="10">
    <source>
        <dbReference type="Proteomes" id="UP001138757"/>
    </source>
</evidence>
<dbReference type="GO" id="GO:0016758">
    <property type="term" value="F:hexosyltransferase activity"/>
    <property type="evidence" value="ECO:0007669"/>
    <property type="project" value="InterPro"/>
</dbReference>
<evidence type="ECO:0000256" key="5">
    <source>
        <dbReference type="ARBA" id="ARBA00022989"/>
    </source>
</evidence>
<feature type="transmembrane region" description="Helical" evidence="8">
    <location>
        <begin position="91"/>
        <end position="109"/>
    </location>
</feature>
<feature type="transmembrane region" description="Helical" evidence="8">
    <location>
        <begin position="146"/>
        <end position="164"/>
    </location>
</feature>
<evidence type="ECO:0000256" key="1">
    <source>
        <dbReference type="ARBA" id="ARBA00004651"/>
    </source>
</evidence>
<keyword evidence="10" id="KW-1185">Reference proteome</keyword>
<feature type="transmembrane region" description="Helical" evidence="8">
    <location>
        <begin position="65"/>
        <end position="84"/>
    </location>
</feature>
<dbReference type="InterPro" id="IPR018584">
    <property type="entry name" value="GT87"/>
</dbReference>
<comment type="similarity">
    <text evidence="7">Belongs to the glycosyltransferase 87 family.</text>
</comment>
<evidence type="ECO:0000256" key="6">
    <source>
        <dbReference type="ARBA" id="ARBA00023136"/>
    </source>
</evidence>
<feature type="transmembrane region" description="Helical" evidence="8">
    <location>
        <begin position="385"/>
        <end position="401"/>
    </location>
</feature>
<feature type="transmembrane region" description="Helical" evidence="8">
    <location>
        <begin position="202"/>
        <end position="228"/>
    </location>
</feature>
<sequence length="411" mass="44366">MTLRQWPVLVAIAIGLLLFAAETVSLSGSVGSDFWVFHLAVKRVLADPATLYHDYHGIVGSAERLLGFLYPPPSIAMLLPLGLGTPEQGYAVLRWGALFAVIGALWIWMRMLAREGVATPPMLTRIALVLLALVTGPVFTCRHGQVDTLVLFIIVGGMTLAWQTNGRLRALGGAVLAFGAWVKIYPVLILVGLLFDGKRRVAVFAGFAAGGVLVALLAAMVFPLQVWIDFFRDMLPVMAQRTIINVDNQSLSADIVRLWVPHAQVMSSFDAVVVPAPVRLGVALLGLAIIAAMQWRVVRTGAPSLIVAASVMAVISLIAPLGWGHSYAYVLPLMVMVAAQAIAGRRWLWLGIAALAWIAITVPAHRQLGFADWSSPLWHLVYSRYALATLGLLVAAWALAGRERGPLSKVR</sequence>
<evidence type="ECO:0000256" key="7">
    <source>
        <dbReference type="ARBA" id="ARBA00024033"/>
    </source>
</evidence>
<feature type="transmembrane region" description="Helical" evidence="8">
    <location>
        <begin position="121"/>
        <end position="139"/>
    </location>
</feature>
<dbReference type="RefSeq" id="WP_214623989.1">
    <property type="nucleotide sequence ID" value="NZ_JAHGAW010000007.1"/>
</dbReference>
<evidence type="ECO:0000256" key="8">
    <source>
        <dbReference type="SAM" id="Phobius"/>
    </source>
</evidence>
<evidence type="ECO:0000256" key="4">
    <source>
        <dbReference type="ARBA" id="ARBA00022692"/>
    </source>
</evidence>
<evidence type="ECO:0000256" key="3">
    <source>
        <dbReference type="ARBA" id="ARBA00022679"/>
    </source>
</evidence>
<keyword evidence="2" id="KW-1003">Cell membrane</keyword>
<keyword evidence="5 8" id="KW-1133">Transmembrane helix</keyword>
<reference evidence="9" key="1">
    <citation type="submission" date="2021-05" db="EMBL/GenBank/DDBJ databases">
        <title>Genome of Sphingobium sp. strain.</title>
        <authorList>
            <person name="Fan R."/>
        </authorList>
    </citation>
    <scope>NUCLEOTIDE SEQUENCE</scope>
    <source>
        <strain evidence="9">H33</strain>
    </source>
</reference>
<feature type="transmembrane region" description="Helical" evidence="8">
    <location>
        <begin position="276"/>
        <end position="295"/>
    </location>
</feature>
<organism evidence="9 10">
    <name type="scientific">Sphingobium nicotianae</name>
    <dbReference type="NCBI Taxonomy" id="2782607"/>
    <lineage>
        <taxon>Bacteria</taxon>
        <taxon>Pseudomonadati</taxon>
        <taxon>Pseudomonadota</taxon>
        <taxon>Alphaproteobacteria</taxon>
        <taxon>Sphingomonadales</taxon>
        <taxon>Sphingomonadaceae</taxon>
        <taxon>Sphingobium</taxon>
    </lineage>
</organism>
<feature type="transmembrane region" description="Helical" evidence="8">
    <location>
        <begin position="302"/>
        <end position="321"/>
    </location>
</feature>